<evidence type="ECO:0000256" key="4">
    <source>
        <dbReference type="ARBA" id="ARBA00022833"/>
    </source>
</evidence>
<keyword evidence="3 6" id="KW-0378">Hydrolase</keyword>
<dbReference type="InterPro" id="IPR001915">
    <property type="entry name" value="Peptidase_M48"/>
</dbReference>
<keyword evidence="1 6" id="KW-0645">Protease</keyword>
<dbReference type="Proteomes" id="UP000186609">
    <property type="component" value="Chromosome"/>
</dbReference>
<dbReference type="GO" id="GO:0046872">
    <property type="term" value="F:metal ion binding"/>
    <property type="evidence" value="ECO:0007669"/>
    <property type="project" value="UniProtKB-KW"/>
</dbReference>
<evidence type="ECO:0000259" key="8">
    <source>
        <dbReference type="Pfam" id="PF01435"/>
    </source>
</evidence>
<evidence type="ECO:0000256" key="6">
    <source>
        <dbReference type="RuleBase" id="RU003983"/>
    </source>
</evidence>
<dbReference type="InterPro" id="IPR051156">
    <property type="entry name" value="Mito/Outer_Membr_Metalloprot"/>
</dbReference>
<dbReference type="PANTHER" id="PTHR22726:SF1">
    <property type="entry name" value="METALLOENDOPEPTIDASE OMA1, MITOCHONDRIAL"/>
    <property type="match status" value="1"/>
</dbReference>
<dbReference type="GO" id="GO:0016020">
    <property type="term" value="C:membrane"/>
    <property type="evidence" value="ECO:0007669"/>
    <property type="project" value="TreeGrafter"/>
</dbReference>
<gene>
    <name evidence="9" type="ORF">RD110_23390</name>
</gene>
<dbReference type="GO" id="GO:0004222">
    <property type="term" value="F:metalloendopeptidase activity"/>
    <property type="evidence" value="ECO:0007669"/>
    <property type="project" value="InterPro"/>
</dbReference>
<keyword evidence="7" id="KW-0732">Signal</keyword>
<keyword evidence="5 6" id="KW-0482">Metalloprotease</keyword>
<feature type="signal peptide" evidence="7">
    <location>
        <begin position="1"/>
        <end position="26"/>
    </location>
</feature>
<evidence type="ECO:0000256" key="7">
    <source>
        <dbReference type="SAM" id="SignalP"/>
    </source>
</evidence>
<evidence type="ECO:0000313" key="10">
    <source>
        <dbReference type="Proteomes" id="UP000186609"/>
    </source>
</evidence>
<dbReference type="PANTHER" id="PTHR22726">
    <property type="entry name" value="METALLOENDOPEPTIDASE OMA1"/>
    <property type="match status" value="1"/>
</dbReference>
<keyword evidence="4 6" id="KW-0862">Zinc</keyword>
<proteinExistence type="inferred from homology"/>
<dbReference type="PROSITE" id="PS51257">
    <property type="entry name" value="PROKAR_LIPOPROTEIN"/>
    <property type="match status" value="1"/>
</dbReference>
<comment type="similarity">
    <text evidence="6">Belongs to the peptidase M48 family.</text>
</comment>
<reference evidence="9 10" key="1">
    <citation type="submission" date="2017-01" db="EMBL/GenBank/DDBJ databases">
        <authorList>
            <person name="Mah S.A."/>
            <person name="Swanson W.J."/>
            <person name="Moy G.W."/>
            <person name="Vacquier V.D."/>
        </authorList>
    </citation>
    <scope>NUCLEOTIDE SEQUENCE [LARGE SCALE GENOMIC DNA]</scope>
    <source>
        <strain evidence="9 10">DCY110</strain>
    </source>
</reference>
<dbReference type="AlphaFoldDB" id="A0A1P8K194"/>
<accession>A0A1P8K194</accession>
<evidence type="ECO:0000256" key="2">
    <source>
        <dbReference type="ARBA" id="ARBA00022723"/>
    </source>
</evidence>
<organism evidence="9 10">
    <name type="scientific">Rhodoferax koreensis</name>
    <dbReference type="NCBI Taxonomy" id="1842727"/>
    <lineage>
        <taxon>Bacteria</taxon>
        <taxon>Pseudomonadati</taxon>
        <taxon>Pseudomonadota</taxon>
        <taxon>Betaproteobacteria</taxon>
        <taxon>Burkholderiales</taxon>
        <taxon>Comamonadaceae</taxon>
        <taxon>Rhodoferax</taxon>
    </lineage>
</organism>
<dbReference type="OrthoDB" id="9810445at2"/>
<name>A0A1P8K194_9BURK</name>
<dbReference type="STRING" id="1842727.RD110_23390"/>
<dbReference type="GO" id="GO:0051603">
    <property type="term" value="P:proteolysis involved in protein catabolic process"/>
    <property type="evidence" value="ECO:0007669"/>
    <property type="project" value="TreeGrafter"/>
</dbReference>
<comment type="cofactor">
    <cofactor evidence="6">
        <name>Zn(2+)</name>
        <dbReference type="ChEBI" id="CHEBI:29105"/>
    </cofactor>
    <text evidence="6">Binds 1 zinc ion per subunit.</text>
</comment>
<feature type="chain" id="PRO_5013224474" evidence="7">
    <location>
        <begin position="27"/>
        <end position="310"/>
    </location>
</feature>
<protein>
    <submittedName>
        <fullName evidence="9">Peptidase M48</fullName>
    </submittedName>
</protein>
<sequence>MKIQRLAAALCATSLLLASGCQTNPAAPGQGGVLNGLSSALSGNGGKGNGLADGIRDVIDGTTAVFKDYSGADQQALGFEFSSVLLGARPLLRNDAVQRYVNQVGRWVAMQAERPLDKDGKEINFAWRFGVINSDAVNAYATPGGYVFVTVGLMRQLNSEAELAGVLAHEIAHVMRGHYLVAMKKSGFTQIAGGIVRAKADNAQLSEAVVNAVRNIYAKGLDQSDEFDADRQGLLYAARAGYAPAGLPTVLRMYAAKGSKNDSNYQMLFGTHPAPAERAAKLETLLGGKFGAATGATNEARFAAIRRMLR</sequence>
<feature type="domain" description="Peptidase M48" evidence="8">
    <location>
        <begin position="98"/>
        <end position="284"/>
    </location>
</feature>
<dbReference type="EMBL" id="CP019236">
    <property type="protein sequence ID" value="APW39780.1"/>
    <property type="molecule type" value="Genomic_DNA"/>
</dbReference>
<dbReference type="KEGG" id="rhy:RD110_23390"/>
<evidence type="ECO:0000313" key="9">
    <source>
        <dbReference type="EMBL" id="APW39780.1"/>
    </source>
</evidence>
<evidence type="ECO:0000256" key="3">
    <source>
        <dbReference type="ARBA" id="ARBA00022801"/>
    </source>
</evidence>
<dbReference type="Pfam" id="PF01435">
    <property type="entry name" value="Peptidase_M48"/>
    <property type="match status" value="1"/>
</dbReference>
<evidence type="ECO:0000256" key="1">
    <source>
        <dbReference type="ARBA" id="ARBA00022670"/>
    </source>
</evidence>
<keyword evidence="2" id="KW-0479">Metal-binding</keyword>
<dbReference type="Gene3D" id="3.30.2010.10">
    <property type="entry name" value="Metalloproteases ('zincins'), catalytic domain"/>
    <property type="match status" value="1"/>
</dbReference>
<evidence type="ECO:0000256" key="5">
    <source>
        <dbReference type="ARBA" id="ARBA00023049"/>
    </source>
</evidence>
<keyword evidence="10" id="KW-1185">Reference proteome</keyword>
<dbReference type="RefSeq" id="WP_076202436.1">
    <property type="nucleotide sequence ID" value="NZ_CP019236.1"/>
</dbReference>